<evidence type="ECO:0000313" key="9">
    <source>
        <dbReference type="EMBL" id="TKC01522.1"/>
    </source>
</evidence>
<dbReference type="OrthoDB" id="9776488at2"/>
<dbReference type="SUPFAM" id="SSF51556">
    <property type="entry name" value="Metallo-dependent hydrolases"/>
    <property type="match status" value="1"/>
</dbReference>
<reference evidence="9 10" key="1">
    <citation type="submission" date="2019-04" db="EMBL/GenBank/DDBJ databases">
        <title>Pedobacter sp. AR-2-6 sp. nov., isolated from Arctic soil.</title>
        <authorList>
            <person name="Dahal R.H."/>
            <person name="Kim D.-U."/>
        </authorList>
    </citation>
    <scope>NUCLEOTIDE SEQUENCE [LARGE SCALE GENOMIC DNA]</scope>
    <source>
        <strain evidence="9 10">AR-2-6</strain>
    </source>
</reference>
<dbReference type="InterPro" id="IPR032466">
    <property type="entry name" value="Metal_Hydrolase"/>
</dbReference>
<dbReference type="NCBIfam" id="TIGR00221">
    <property type="entry name" value="nagA"/>
    <property type="match status" value="1"/>
</dbReference>
<accession>A0A4U1C6D0</accession>
<protein>
    <submittedName>
        <fullName evidence="9">N-acetylglucosamine-6-phosphate deacetylase</fullName>
        <ecNumber evidence="9">3.5.1.25</ecNumber>
    </submittedName>
</protein>
<feature type="active site" description="Proton donor/acceptor" evidence="6">
    <location>
        <position position="279"/>
    </location>
</feature>
<evidence type="ECO:0000256" key="4">
    <source>
        <dbReference type="ARBA" id="ARBA00023277"/>
    </source>
</evidence>
<gene>
    <name evidence="9" type="primary">nagA</name>
    <name evidence="9" type="ORF">FA045_09835</name>
</gene>
<feature type="binding site" evidence="7">
    <location>
        <position position="196"/>
    </location>
    <ligand>
        <name>Zn(2+)</name>
        <dbReference type="ChEBI" id="CHEBI:29105"/>
    </ligand>
</feature>
<feature type="binding site" evidence="7">
    <location>
        <position position="217"/>
    </location>
    <ligand>
        <name>Zn(2+)</name>
        <dbReference type="ChEBI" id="CHEBI:29105"/>
    </ligand>
</feature>
<comment type="caution">
    <text evidence="9">The sequence shown here is derived from an EMBL/GenBank/DDBJ whole genome shotgun (WGS) entry which is preliminary data.</text>
</comment>
<dbReference type="AlphaFoldDB" id="A0A4U1C6D0"/>
<dbReference type="Gene3D" id="2.30.40.10">
    <property type="entry name" value="Urease, subunit C, domain 1"/>
    <property type="match status" value="1"/>
</dbReference>
<dbReference type="GO" id="GO:0006046">
    <property type="term" value="P:N-acetylglucosamine catabolic process"/>
    <property type="evidence" value="ECO:0007669"/>
    <property type="project" value="TreeGrafter"/>
</dbReference>
<dbReference type="Gene3D" id="3.20.20.140">
    <property type="entry name" value="Metal-dependent hydrolases"/>
    <property type="match status" value="1"/>
</dbReference>
<dbReference type="EMBL" id="SWBO01000004">
    <property type="protein sequence ID" value="TKC01522.1"/>
    <property type="molecule type" value="Genomic_DNA"/>
</dbReference>
<dbReference type="Pfam" id="PF01979">
    <property type="entry name" value="Amidohydro_1"/>
    <property type="match status" value="1"/>
</dbReference>
<dbReference type="RefSeq" id="WP_136876889.1">
    <property type="nucleotide sequence ID" value="NZ_SWBO01000004.1"/>
</dbReference>
<dbReference type="GO" id="GO:0008448">
    <property type="term" value="F:N-acetylglucosamine-6-phosphate deacetylase activity"/>
    <property type="evidence" value="ECO:0007669"/>
    <property type="project" value="UniProtKB-EC"/>
</dbReference>
<dbReference type="InterPro" id="IPR011059">
    <property type="entry name" value="Metal-dep_hydrolase_composite"/>
</dbReference>
<dbReference type="InterPro" id="IPR003764">
    <property type="entry name" value="GlcNAc_6-P_deAcase"/>
</dbReference>
<dbReference type="PANTHER" id="PTHR11113:SF14">
    <property type="entry name" value="N-ACETYLGLUCOSAMINE-6-PHOSPHATE DEACETYLASE"/>
    <property type="match status" value="1"/>
</dbReference>
<dbReference type="CDD" id="cd00854">
    <property type="entry name" value="NagA"/>
    <property type="match status" value="1"/>
</dbReference>
<dbReference type="InterPro" id="IPR006680">
    <property type="entry name" value="Amidohydro-rel"/>
</dbReference>
<evidence type="ECO:0000259" key="8">
    <source>
        <dbReference type="Pfam" id="PF01979"/>
    </source>
</evidence>
<evidence type="ECO:0000256" key="5">
    <source>
        <dbReference type="PIRNR" id="PIRNR038994"/>
    </source>
</evidence>
<dbReference type="FunFam" id="3.20.20.140:FF:000004">
    <property type="entry name" value="N-acetylglucosamine-6-phosphate deacetylase"/>
    <property type="match status" value="1"/>
</dbReference>
<feature type="binding site" evidence="7">
    <location>
        <position position="131"/>
    </location>
    <ligand>
        <name>Zn(2+)</name>
        <dbReference type="ChEBI" id="CHEBI:29105"/>
    </ligand>
</feature>
<keyword evidence="3 5" id="KW-0378">Hydrolase</keyword>
<evidence type="ECO:0000256" key="6">
    <source>
        <dbReference type="PIRSR" id="PIRSR038994-1"/>
    </source>
</evidence>
<evidence type="ECO:0000256" key="2">
    <source>
        <dbReference type="ARBA" id="ARBA00022723"/>
    </source>
</evidence>
<evidence type="ECO:0000313" key="10">
    <source>
        <dbReference type="Proteomes" id="UP000310477"/>
    </source>
</evidence>
<keyword evidence="4 5" id="KW-0119">Carbohydrate metabolism</keyword>
<evidence type="ECO:0000256" key="3">
    <source>
        <dbReference type="ARBA" id="ARBA00022801"/>
    </source>
</evidence>
<dbReference type="PANTHER" id="PTHR11113">
    <property type="entry name" value="N-ACETYLGLUCOSAMINE-6-PHOSPHATE DEACETYLASE"/>
    <property type="match status" value="1"/>
</dbReference>
<organism evidence="9 10">
    <name type="scientific">Pedobacter cryotolerans</name>
    <dbReference type="NCBI Taxonomy" id="2571270"/>
    <lineage>
        <taxon>Bacteria</taxon>
        <taxon>Pseudomonadati</taxon>
        <taxon>Bacteroidota</taxon>
        <taxon>Sphingobacteriia</taxon>
        <taxon>Sphingobacteriales</taxon>
        <taxon>Sphingobacteriaceae</taxon>
        <taxon>Pedobacter</taxon>
    </lineage>
</organism>
<dbReference type="PIRSF" id="PIRSF038994">
    <property type="entry name" value="NagA"/>
    <property type="match status" value="1"/>
</dbReference>
<dbReference type="GO" id="GO:0046872">
    <property type="term" value="F:metal ion binding"/>
    <property type="evidence" value="ECO:0007669"/>
    <property type="project" value="UniProtKB-KW"/>
</dbReference>
<keyword evidence="2 7" id="KW-0479">Metal-binding</keyword>
<proteinExistence type="inferred from homology"/>
<comment type="cofactor">
    <cofactor evidence="7">
        <name>a divalent metal cation</name>
        <dbReference type="ChEBI" id="CHEBI:60240"/>
    </cofactor>
    <text evidence="7">Binds 1 divalent metal cation per subunit.</text>
</comment>
<comment type="similarity">
    <text evidence="1 5">Belongs to the metallo-dependent hydrolases superfamily. NagA family.</text>
</comment>
<sequence length="398" mass="42972">MKKIKIINGNIITPTHIIKNGTLLIIDNKIELISEVDVDTSDYQIIDAKGNYVSPGFIDIHIHGGGGHDFMDGTEEAYLKIAEIHATYGTTAMAPTTLTSAKEDLLKAVDLYKSADANNTKGAQFIGLHLEGPYFALNQSGAQDPRYIRNPDIEEYKEIIAHGDVIKRWSVAPELPGAVEMGKYLTSNGIIASIAHTDAIYEEVVVAVENGYSLATHLYSAMSGVTRRNTYRYAGVIESALLMDEIDVEIIADGIHLPAPLLKLVYKIKGAERTALITDAMRGAGMPEGESVLGNKDTGLKVIVENGVAIMADRSSFAGSVATTDRLVRTMVQIADVSLIEAVKMMSKTPAKIMGIEATKGTLAAGKDADILIFDENINIKITMINGNVVYTSPDFVN</sequence>
<evidence type="ECO:0000256" key="1">
    <source>
        <dbReference type="ARBA" id="ARBA00010716"/>
    </source>
</evidence>
<feature type="domain" description="Amidohydrolase-related" evidence="8">
    <location>
        <begin position="52"/>
        <end position="390"/>
    </location>
</feature>
<evidence type="ECO:0000256" key="7">
    <source>
        <dbReference type="PIRSR" id="PIRSR038994-3"/>
    </source>
</evidence>
<dbReference type="Proteomes" id="UP000310477">
    <property type="component" value="Unassembled WGS sequence"/>
</dbReference>
<dbReference type="SUPFAM" id="SSF51338">
    <property type="entry name" value="Composite domain of metallo-dependent hydrolases"/>
    <property type="match status" value="1"/>
</dbReference>
<name>A0A4U1C6D0_9SPHI</name>
<keyword evidence="10" id="KW-1185">Reference proteome</keyword>
<dbReference type="EC" id="3.5.1.25" evidence="9"/>